<dbReference type="InterPro" id="IPR001680">
    <property type="entry name" value="WD40_rpt"/>
</dbReference>
<dbReference type="EMBL" id="CVQH01022498">
    <property type="protein sequence ID" value="CRK33177.1"/>
    <property type="molecule type" value="Genomic_DNA"/>
</dbReference>
<dbReference type="PANTHER" id="PTHR19849:SF1">
    <property type="entry name" value="F-BOX_WD REPEAT-CONTAINING PROTEIN 7"/>
    <property type="match status" value="1"/>
</dbReference>
<dbReference type="Proteomes" id="UP000044602">
    <property type="component" value="Unassembled WGS sequence"/>
</dbReference>
<feature type="non-terminal residue" evidence="4">
    <location>
        <position position="1"/>
    </location>
</feature>
<evidence type="ECO:0000256" key="1">
    <source>
        <dbReference type="ARBA" id="ARBA00022574"/>
    </source>
</evidence>
<dbReference type="GO" id="GO:0005737">
    <property type="term" value="C:cytoplasm"/>
    <property type="evidence" value="ECO:0007669"/>
    <property type="project" value="TreeGrafter"/>
</dbReference>
<keyword evidence="5" id="KW-1185">Reference proteome</keyword>
<dbReference type="SUPFAM" id="SSF50978">
    <property type="entry name" value="WD40 repeat-like"/>
    <property type="match status" value="1"/>
</dbReference>
<dbReference type="GO" id="GO:0043161">
    <property type="term" value="P:proteasome-mediated ubiquitin-dependent protein catabolic process"/>
    <property type="evidence" value="ECO:0007669"/>
    <property type="project" value="TreeGrafter"/>
</dbReference>
<dbReference type="GO" id="GO:0043130">
    <property type="term" value="F:ubiquitin binding"/>
    <property type="evidence" value="ECO:0007669"/>
    <property type="project" value="TreeGrafter"/>
</dbReference>
<proteinExistence type="predicted"/>
<keyword evidence="1 3" id="KW-0853">WD repeat</keyword>
<dbReference type="Gene3D" id="2.130.10.10">
    <property type="entry name" value="YVTN repeat-like/Quinoprotein amine dehydrogenase"/>
    <property type="match status" value="1"/>
</dbReference>
<evidence type="ECO:0000313" key="4">
    <source>
        <dbReference type="EMBL" id="CRK33177.1"/>
    </source>
</evidence>
<dbReference type="PROSITE" id="PS50082">
    <property type="entry name" value="WD_REPEATS_2"/>
    <property type="match status" value="2"/>
</dbReference>
<protein>
    <submittedName>
        <fullName evidence="4">Uncharacterized protein</fullName>
    </submittedName>
</protein>
<feature type="repeat" description="WD" evidence="3">
    <location>
        <begin position="21"/>
        <end position="62"/>
    </location>
</feature>
<sequence length="118" mass="13235">AGNDKIIRIWDANTGECVREIKAHDNLVRSLHIDSVSGRLISGSYDQDIKVFDMATGRQLLDFPKWHASWVLSAKSDYRRIVSTGQDPKILIMDFGANVQGIEMLNSARAVEVEGEYI</sequence>
<accession>A0A0G4MG28</accession>
<dbReference type="InterPro" id="IPR036322">
    <property type="entry name" value="WD40_repeat_dom_sf"/>
</dbReference>
<dbReference type="Pfam" id="PF00400">
    <property type="entry name" value="WD40"/>
    <property type="match status" value="1"/>
</dbReference>
<dbReference type="STRING" id="100787.A0A0G4MG28"/>
<organism evidence="4 5">
    <name type="scientific">Verticillium longisporum</name>
    <name type="common">Verticillium dahliae var. longisporum</name>
    <dbReference type="NCBI Taxonomy" id="100787"/>
    <lineage>
        <taxon>Eukaryota</taxon>
        <taxon>Fungi</taxon>
        <taxon>Dikarya</taxon>
        <taxon>Ascomycota</taxon>
        <taxon>Pezizomycotina</taxon>
        <taxon>Sordariomycetes</taxon>
        <taxon>Hypocreomycetidae</taxon>
        <taxon>Glomerellales</taxon>
        <taxon>Plectosphaerellaceae</taxon>
        <taxon>Verticillium</taxon>
    </lineage>
</organism>
<name>A0A0G4MG28_VERLO</name>
<keyword evidence="2" id="KW-0677">Repeat</keyword>
<dbReference type="PANTHER" id="PTHR19849">
    <property type="entry name" value="PHOSPHOLIPASE A-2-ACTIVATING PROTEIN"/>
    <property type="match status" value="1"/>
</dbReference>
<evidence type="ECO:0000256" key="3">
    <source>
        <dbReference type="PROSITE-ProRule" id="PRU00221"/>
    </source>
</evidence>
<dbReference type="AlphaFoldDB" id="A0A0G4MG28"/>
<reference evidence="4 5" key="1">
    <citation type="submission" date="2015-05" db="EMBL/GenBank/DDBJ databases">
        <authorList>
            <person name="Wang D.B."/>
            <person name="Wang M."/>
        </authorList>
    </citation>
    <scope>NUCLEOTIDE SEQUENCE [LARGE SCALE GENOMIC DNA]</scope>
    <source>
        <strain evidence="4">VL1</strain>
    </source>
</reference>
<dbReference type="SMART" id="SM00320">
    <property type="entry name" value="WD40"/>
    <property type="match status" value="1"/>
</dbReference>
<dbReference type="InterPro" id="IPR015943">
    <property type="entry name" value="WD40/YVTN_repeat-like_dom_sf"/>
</dbReference>
<gene>
    <name evidence="4" type="ORF">BN1708_019220</name>
</gene>
<evidence type="ECO:0000256" key="2">
    <source>
        <dbReference type="ARBA" id="ARBA00022737"/>
    </source>
</evidence>
<dbReference type="GO" id="GO:0010992">
    <property type="term" value="P:ubiquitin recycling"/>
    <property type="evidence" value="ECO:0007669"/>
    <property type="project" value="TreeGrafter"/>
</dbReference>
<evidence type="ECO:0000313" key="5">
    <source>
        <dbReference type="Proteomes" id="UP000044602"/>
    </source>
</evidence>
<dbReference type="GO" id="GO:0005634">
    <property type="term" value="C:nucleus"/>
    <property type="evidence" value="ECO:0007669"/>
    <property type="project" value="TreeGrafter"/>
</dbReference>
<feature type="repeat" description="WD" evidence="3">
    <location>
        <begin position="1"/>
        <end position="20"/>
    </location>
</feature>
<feature type="non-terminal residue" evidence="4">
    <location>
        <position position="118"/>
    </location>
</feature>